<evidence type="ECO:0000313" key="3">
    <source>
        <dbReference type="Proteomes" id="UP001059824"/>
    </source>
</evidence>
<reference evidence="2" key="1">
    <citation type="journal article" date="2021" name="Nat. Microbiol.">
        <title>Cocultivation of an ultrasmall environmental parasitic bacterium with lytic ability against bacteria associated with wastewater foams.</title>
        <authorList>
            <person name="Batinovic S."/>
            <person name="Rose J.J.A."/>
            <person name="Ratcliffe J."/>
            <person name="Seviour R.J."/>
            <person name="Petrovski S."/>
        </authorList>
    </citation>
    <scope>NUCLEOTIDE SEQUENCE</scope>
    <source>
        <strain evidence="2">JR1</strain>
    </source>
</reference>
<keyword evidence="3" id="KW-1185">Reference proteome</keyword>
<sequence>MEAAWELLNSNFLQTVVTLIAGLVALYIYTRQKKDSKRAAANSIYLEIQHIERCIPKVKDAVRQGGLSNLNFNILREDAWSKYSHMFSADFDKDEWETVTDFYQTARLLDEAITENNKSFGEDVAQIRINKQRAIADITKNTIDESGSENAEAVLENYNQKLDIFDKLYMSRQGDFGYTPVKHKNDAEKCLEDLQRISITSIGSKLKKIIGIK</sequence>
<proteinExistence type="predicted"/>
<feature type="transmembrane region" description="Helical" evidence="1">
    <location>
        <begin position="12"/>
        <end position="29"/>
    </location>
</feature>
<keyword evidence="1" id="KW-1133">Transmembrane helix</keyword>
<dbReference type="EMBL" id="CP045921">
    <property type="protein sequence ID" value="QHN42676.1"/>
    <property type="molecule type" value="Genomic_DNA"/>
</dbReference>
<evidence type="ECO:0000256" key="1">
    <source>
        <dbReference type="SAM" id="Phobius"/>
    </source>
</evidence>
<keyword evidence="1" id="KW-0812">Transmembrane</keyword>
<evidence type="ECO:0008006" key="4">
    <source>
        <dbReference type="Google" id="ProtNLM"/>
    </source>
</evidence>
<dbReference type="Proteomes" id="UP001059824">
    <property type="component" value="Chromosome"/>
</dbReference>
<organism evidence="2 3">
    <name type="scientific">Candidatus Mycosynbacter amalyticus</name>
    <dbReference type="NCBI Taxonomy" id="2665156"/>
    <lineage>
        <taxon>Bacteria</taxon>
        <taxon>Candidatus Saccharimonadota</taxon>
        <taxon>Candidatus Saccharimonadota incertae sedis</taxon>
        <taxon>Candidatus Mycosynbacter</taxon>
    </lineage>
</organism>
<protein>
    <recommendedName>
        <fullName evidence="4">DUF4760 domain-containing protein</fullName>
    </recommendedName>
</protein>
<evidence type="ECO:0000313" key="2">
    <source>
        <dbReference type="EMBL" id="QHN42676.1"/>
    </source>
</evidence>
<dbReference type="KEGG" id="mama:GII36_02285"/>
<dbReference type="RefSeq" id="WP_260764152.1">
    <property type="nucleotide sequence ID" value="NZ_CP045921.1"/>
</dbReference>
<name>A0A857MJD5_9BACT</name>
<gene>
    <name evidence="2" type="ORF">GII36_02285</name>
</gene>
<dbReference type="AlphaFoldDB" id="A0A857MJD5"/>
<keyword evidence="1" id="KW-0472">Membrane</keyword>
<accession>A0A857MJD5</accession>